<reference evidence="5 6" key="1">
    <citation type="submission" date="2015-11" db="EMBL/GenBank/DDBJ databases">
        <title>Expanding the genomic diversity of Burkholderia species for the development of highly accurate diagnostics.</title>
        <authorList>
            <person name="Sahl J."/>
            <person name="Keim P."/>
            <person name="Wagner D."/>
        </authorList>
    </citation>
    <scope>NUCLEOTIDE SEQUENCE [LARGE SCALE GENOMIC DNA]</scope>
    <source>
        <strain evidence="5 6">MSMB1960WGS</strain>
    </source>
</reference>
<comment type="caution">
    <text evidence="5">The sequence shown here is derived from an EMBL/GenBank/DDBJ whole genome shotgun (WGS) entry which is preliminary data.</text>
</comment>
<dbReference type="STRING" id="1503054.WT74_17930"/>
<dbReference type="InterPro" id="IPR036291">
    <property type="entry name" value="NAD(P)-bd_dom_sf"/>
</dbReference>
<accession>A0A107Z595</accession>
<evidence type="ECO:0000256" key="1">
    <source>
        <dbReference type="ARBA" id="ARBA00006484"/>
    </source>
</evidence>
<keyword evidence="2" id="KW-0560">Oxidoreductase</keyword>
<protein>
    <submittedName>
        <fullName evidence="5">Short-chain dehydrogenase</fullName>
    </submittedName>
</protein>
<dbReference type="InterPro" id="IPR057326">
    <property type="entry name" value="KR_dom"/>
</dbReference>
<evidence type="ECO:0000256" key="3">
    <source>
        <dbReference type="RuleBase" id="RU000363"/>
    </source>
</evidence>
<dbReference type="Proteomes" id="UP000068603">
    <property type="component" value="Unassembled WGS sequence"/>
</dbReference>
<dbReference type="SMART" id="SM00822">
    <property type="entry name" value="PKS_KR"/>
    <property type="match status" value="1"/>
</dbReference>
<evidence type="ECO:0000256" key="2">
    <source>
        <dbReference type="ARBA" id="ARBA00023002"/>
    </source>
</evidence>
<dbReference type="EMBL" id="LPHB01000019">
    <property type="protein sequence ID" value="KWA66514.1"/>
    <property type="molecule type" value="Genomic_DNA"/>
</dbReference>
<dbReference type="SUPFAM" id="SSF51735">
    <property type="entry name" value="NAD(P)-binding Rossmann-fold domains"/>
    <property type="match status" value="1"/>
</dbReference>
<sequence length="253" mass="27035">MKLSGNTVFITGGTSGIGRALAEAFSERGNKVIIAGRRKALLDEIAKQHPGIDTVELDVGDAAQIRTVAAQLIERYPALNVVINNAGIMPFDDAGGALDDEQAVGLVNTNLLGPVRVSAAFVEHLKRQPDATLINNSSVLAYVPLAATALYSATKAAIHSYTLSQRFALRNTSVRVLEIAPPWVDTDLVHKSGDPRAMPLDAFIAETMARLETATTEVVVDAARSLRDNAGPNEHAFVEQFNQFIVDNPIPVA</sequence>
<evidence type="ECO:0000259" key="4">
    <source>
        <dbReference type="SMART" id="SM00822"/>
    </source>
</evidence>
<dbReference type="AlphaFoldDB" id="A0A107Z595"/>
<dbReference type="InterPro" id="IPR020904">
    <property type="entry name" value="Sc_DH/Rdtase_CS"/>
</dbReference>
<dbReference type="PANTHER" id="PTHR44169:SF6">
    <property type="entry name" value="NADPH-DEPENDENT 1-ACYLDIHYDROXYACETONE PHOSPHATE REDUCTASE"/>
    <property type="match status" value="1"/>
</dbReference>
<proteinExistence type="inferred from homology"/>
<name>A0A107Z595_9BURK</name>
<feature type="domain" description="Ketoreductase" evidence="4">
    <location>
        <begin position="6"/>
        <end position="186"/>
    </location>
</feature>
<dbReference type="PANTHER" id="PTHR44169">
    <property type="entry name" value="NADPH-DEPENDENT 1-ACYLDIHYDROXYACETONE PHOSPHATE REDUCTASE"/>
    <property type="match status" value="1"/>
</dbReference>
<dbReference type="PRINTS" id="PR00080">
    <property type="entry name" value="SDRFAMILY"/>
</dbReference>
<dbReference type="GeneID" id="93058364"/>
<evidence type="ECO:0000313" key="6">
    <source>
        <dbReference type="Proteomes" id="UP000068603"/>
    </source>
</evidence>
<evidence type="ECO:0000313" key="5">
    <source>
        <dbReference type="EMBL" id="KWA66514.1"/>
    </source>
</evidence>
<dbReference type="Gene3D" id="3.40.50.720">
    <property type="entry name" value="NAD(P)-binding Rossmann-like Domain"/>
    <property type="match status" value="1"/>
</dbReference>
<gene>
    <name evidence="5" type="ORF">WT44_05480</name>
</gene>
<dbReference type="Pfam" id="PF00106">
    <property type="entry name" value="adh_short"/>
    <property type="match status" value="1"/>
</dbReference>
<dbReference type="GO" id="GO:0016491">
    <property type="term" value="F:oxidoreductase activity"/>
    <property type="evidence" value="ECO:0007669"/>
    <property type="project" value="UniProtKB-KW"/>
</dbReference>
<organism evidence="5">
    <name type="scientific">Burkholderia stagnalis</name>
    <dbReference type="NCBI Taxonomy" id="1503054"/>
    <lineage>
        <taxon>Bacteria</taxon>
        <taxon>Pseudomonadati</taxon>
        <taxon>Pseudomonadota</taxon>
        <taxon>Betaproteobacteria</taxon>
        <taxon>Burkholderiales</taxon>
        <taxon>Burkholderiaceae</taxon>
        <taxon>Burkholderia</taxon>
        <taxon>Burkholderia cepacia complex</taxon>
    </lineage>
</organism>
<comment type="similarity">
    <text evidence="1 3">Belongs to the short-chain dehydrogenases/reductases (SDR) family.</text>
</comment>
<dbReference type="RefSeq" id="WP_059923723.1">
    <property type="nucleotide sequence ID" value="NZ_CP156687.1"/>
</dbReference>
<dbReference type="PROSITE" id="PS00061">
    <property type="entry name" value="ADH_SHORT"/>
    <property type="match status" value="1"/>
</dbReference>
<dbReference type="InterPro" id="IPR002347">
    <property type="entry name" value="SDR_fam"/>
</dbReference>
<dbReference type="PRINTS" id="PR00081">
    <property type="entry name" value="GDHRDH"/>
</dbReference>